<accession>A0A371BC56</accession>
<name>A0A371BC56_9BRAD</name>
<gene>
    <name evidence="1" type="ORF">DXH78_11575</name>
</gene>
<dbReference type="AlphaFoldDB" id="A0A371BC56"/>
<organism evidence="1 2">
    <name type="scientific">Undibacter mobilis</name>
    <dbReference type="NCBI Taxonomy" id="2292256"/>
    <lineage>
        <taxon>Bacteria</taxon>
        <taxon>Pseudomonadati</taxon>
        <taxon>Pseudomonadota</taxon>
        <taxon>Alphaproteobacteria</taxon>
        <taxon>Hyphomicrobiales</taxon>
        <taxon>Nitrobacteraceae</taxon>
        <taxon>Undibacter</taxon>
    </lineage>
</organism>
<evidence type="ECO:0000313" key="2">
    <source>
        <dbReference type="Proteomes" id="UP000263993"/>
    </source>
</evidence>
<comment type="caution">
    <text evidence="1">The sequence shown here is derived from an EMBL/GenBank/DDBJ whole genome shotgun (WGS) entry which is preliminary data.</text>
</comment>
<proteinExistence type="predicted"/>
<reference evidence="2" key="1">
    <citation type="submission" date="2018-08" db="EMBL/GenBank/DDBJ databases">
        <authorList>
            <person name="Kim S.-J."/>
            <person name="Jung G.-Y."/>
        </authorList>
    </citation>
    <scope>NUCLEOTIDE SEQUENCE [LARGE SCALE GENOMIC DNA]</scope>
    <source>
        <strain evidence="2">GY_H</strain>
    </source>
</reference>
<keyword evidence="2" id="KW-1185">Reference proteome</keyword>
<dbReference type="Proteomes" id="UP000263993">
    <property type="component" value="Unassembled WGS sequence"/>
</dbReference>
<protein>
    <submittedName>
        <fullName evidence="1">Uncharacterized protein</fullName>
    </submittedName>
</protein>
<sequence>MRSARPQTENSPTAIKAATLAALIDFAQARIEALVTMPAREGETLAEVPALEQPELPMPHPAAAGAPVMALVQQATARAEPPAETSFTQPVTSPQAKRKTATIIPIVEFDYRAHQAGRPLPVRYTPEESWTTLAPPFVAQPAMMPAMPEVEAPEAPAQAGQVPIDAKPEVETYELWLDPPPVTPAERAMLVTPASEAVATTAIEAAPDFAAPQAMTADVAVIEIEVADIGMTDGTVADIGVTDIAVEPSPEAAISTIETLMLQMEQAAAPAAAVKGHAETPDPLAPLMALSEEERIALFT</sequence>
<evidence type="ECO:0000313" key="1">
    <source>
        <dbReference type="EMBL" id="RDV05148.1"/>
    </source>
</evidence>
<dbReference type="EMBL" id="QRGO01000001">
    <property type="protein sequence ID" value="RDV05148.1"/>
    <property type="molecule type" value="Genomic_DNA"/>
</dbReference>